<dbReference type="Proteomes" id="UP000475862">
    <property type="component" value="Unassembled WGS sequence"/>
</dbReference>
<proteinExistence type="predicted"/>
<name>A0A6G0U5H3_APHGL</name>
<gene>
    <name evidence="1" type="ORF">AGLY_001550</name>
</gene>
<organism evidence="1 2">
    <name type="scientific">Aphis glycines</name>
    <name type="common">Soybean aphid</name>
    <dbReference type="NCBI Taxonomy" id="307491"/>
    <lineage>
        <taxon>Eukaryota</taxon>
        <taxon>Metazoa</taxon>
        <taxon>Ecdysozoa</taxon>
        <taxon>Arthropoda</taxon>
        <taxon>Hexapoda</taxon>
        <taxon>Insecta</taxon>
        <taxon>Pterygota</taxon>
        <taxon>Neoptera</taxon>
        <taxon>Paraneoptera</taxon>
        <taxon>Hemiptera</taxon>
        <taxon>Sternorrhyncha</taxon>
        <taxon>Aphidomorpha</taxon>
        <taxon>Aphidoidea</taxon>
        <taxon>Aphididae</taxon>
        <taxon>Aphidini</taxon>
        <taxon>Aphis</taxon>
        <taxon>Aphis</taxon>
    </lineage>
</organism>
<keyword evidence="2" id="KW-1185">Reference proteome</keyword>
<comment type="caution">
    <text evidence="1">The sequence shown here is derived from an EMBL/GenBank/DDBJ whole genome shotgun (WGS) entry which is preliminary data.</text>
</comment>
<accession>A0A6G0U5H3</accession>
<dbReference type="AlphaFoldDB" id="A0A6G0U5H3"/>
<reference evidence="1 2" key="1">
    <citation type="submission" date="2019-08" db="EMBL/GenBank/DDBJ databases">
        <title>The genome of the soybean aphid Biotype 1, its phylome, world population structure and adaptation to the North American continent.</title>
        <authorList>
            <person name="Giordano R."/>
            <person name="Donthu R.K."/>
            <person name="Hernandez A.G."/>
            <person name="Wright C.L."/>
            <person name="Zimin A.V."/>
        </authorList>
    </citation>
    <scope>NUCLEOTIDE SEQUENCE [LARGE SCALE GENOMIC DNA]</scope>
    <source>
        <tissue evidence="1">Whole aphids</tissue>
    </source>
</reference>
<dbReference type="EMBL" id="VYZN01000002">
    <property type="protein sequence ID" value="KAE9544371.1"/>
    <property type="molecule type" value="Genomic_DNA"/>
</dbReference>
<sequence>MPGYEVRTIYLLQQVRVIIIFEDLSINGELESRGCLTFLIIRPLDQHGHNMMFRCGGLSILLIKLRHSSEFGITEINHLDCPTSPFRNGNTSSKYILRLGKLAVYFKFAENSDQISGSKPGMVLCVAPTWVRYWKKLSRSSSSLMPSSSVVITLLACSASSILLACASLVFSSPNLVNSCRSSWCSSKSLCRKINRVRSHDSSDGGCKFTGNWCLYGNDYLLRTTTAPGRRRKLFATLAVPMFYSMSYAKHDRIMLLAIVFLFSRGRVFHCYKVHDQWSMIKIHSFLADLTGRGAAKQSIADNFKVDHFLWKSILKGEIVTKKSLATSVIQPNVGLISSAWNRFLKSFMYYDMKPLKKNCYLISLQKKKIKHYRLLRFFKAQATSQERGVTCAELSKRDMIRYSAYLY</sequence>
<protein>
    <submittedName>
        <fullName evidence="1">Uncharacterized protein</fullName>
    </submittedName>
</protein>
<evidence type="ECO:0000313" key="1">
    <source>
        <dbReference type="EMBL" id="KAE9544371.1"/>
    </source>
</evidence>
<evidence type="ECO:0000313" key="2">
    <source>
        <dbReference type="Proteomes" id="UP000475862"/>
    </source>
</evidence>